<evidence type="ECO:0000313" key="2">
    <source>
        <dbReference type="Proteomes" id="UP000639396"/>
    </source>
</evidence>
<gene>
    <name evidence="1" type="ORF">IDH45_28605</name>
</gene>
<name>A0A927H344_9BACL</name>
<comment type="caution">
    <text evidence="1">The sequence shown here is derived from an EMBL/GenBank/DDBJ whole genome shotgun (WGS) entry which is preliminary data.</text>
</comment>
<evidence type="ECO:0008006" key="3">
    <source>
        <dbReference type="Google" id="ProtNLM"/>
    </source>
</evidence>
<accession>A0A927H344</accession>
<reference evidence="1" key="1">
    <citation type="submission" date="2020-09" db="EMBL/GenBank/DDBJ databases">
        <title>A novel bacterium of genus Paenibacillus, isolated from South China Sea.</title>
        <authorList>
            <person name="Huang H."/>
            <person name="Mo K."/>
            <person name="Hu Y."/>
        </authorList>
    </citation>
    <scope>NUCLEOTIDE SEQUENCE</scope>
    <source>
        <strain evidence="1">IB182363</strain>
    </source>
</reference>
<evidence type="ECO:0000313" key="1">
    <source>
        <dbReference type="EMBL" id="MBD2865952.1"/>
    </source>
</evidence>
<dbReference type="EMBL" id="JACXJA010000050">
    <property type="protein sequence ID" value="MBD2865952.1"/>
    <property type="molecule type" value="Genomic_DNA"/>
</dbReference>
<keyword evidence="2" id="KW-1185">Reference proteome</keyword>
<dbReference type="AlphaFoldDB" id="A0A927H344"/>
<dbReference type="Proteomes" id="UP000639396">
    <property type="component" value="Unassembled WGS sequence"/>
</dbReference>
<dbReference type="RefSeq" id="WP_190931575.1">
    <property type="nucleotide sequence ID" value="NZ_JACXJA010000050.1"/>
</dbReference>
<protein>
    <recommendedName>
        <fullName evidence="3">DNA-binding protein</fullName>
    </recommendedName>
</protein>
<sequence length="66" mass="7689">MRYAAGNAKIVCPCCQNDTFQKDYRQLNSRGATFFGLDWANRNATILVCDRCTHISWFMNEVDDYE</sequence>
<organism evidence="1 2">
    <name type="scientific">Paenibacillus oceani</name>
    <dbReference type="NCBI Taxonomy" id="2772510"/>
    <lineage>
        <taxon>Bacteria</taxon>
        <taxon>Bacillati</taxon>
        <taxon>Bacillota</taxon>
        <taxon>Bacilli</taxon>
        <taxon>Bacillales</taxon>
        <taxon>Paenibacillaceae</taxon>
        <taxon>Paenibacillus</taxon>
    </lineage>
</organism>
<proteinExistence type="predicted"/>